<dbReference type="AlphaFoldDB" id="A0A7L0DA00"/>
<feature type="non-terminal residue" evidence="5">
    <location>
        <position position="1"/>
    </location>
</feature>
<dbReference type="GO" id="GO:0005813">
    <property type="term" value="C:centrosome"/>
    <property type="evidence" value="ECO:0007669"/>
    <property type="project" value="TreeGrafter"/>
</dbReference>
<feature type="coiled-coil region" evidence="4">
    <location>
        <begin position="9"/>
        <end position="43"/>
    </location>
</feature>
<dbReference type="GO" id="GO:0032465">
    <property type="term" value="P:regulation of cytokinesis"/>
    <property type="evidence" value="ECO:0007669"/>
    <property type="project" value="TreeGrafter"/>
</dbReference>
<evidence type="ECO:0000256" key="1">
    <source>
        <dbReference type="ARBA" id="ARBA00007791"/>
    </source>
</evidence>
<dbReference type="PANTHER" id="PTHR31259">
    <property type="entry name" value="ENDOSOME-ASSOCIATED TRAFFICKING REGULATOR 1"/>
    <property type="match status" value="1"/>
</dbReference>
<name>A0A7L0DA00_9CHAR</name>
<dbReference type="GO" id="GO:0036064">
    <property type="term" value="C:ciliary basal body"/>
    <property type="evidence" value="ECO:0007669"/>
    <property type="project" value="TreeGrafter"/>
</dbReference>
<dbReference type="GO" id="GO:0055037">
    <property type="term" value="C:recycling endosome"/>
    <property type="evidence" value="ECO:0007669"/>
    <property type="project" value="TreeGrafter"/>
</dbReference>
<keyword evidence="3 4" id="KW-0175">Coiled coil</keyword>
<dbReference type="Proteomes" id="UP000545435">
    <property type="component" value="Unassembled WGS sequence"/>
</dbReference>
<evidence type="ECO:0000313" key="5">
    <source>
        <dbReference type="EMBL" id="NXJ68538.1"/>
    </source>
</evidence>
<feature type="non-terminal residue" evidence="5">
    <location>
        <position position="111"/>
    </location>
</feature>
<reference evidence="5 6" key="1">
    <citation type="submission" date="2019-09" db="EMBL/GenBank/DDBJ databases">
        <title>Bird 10,000 Genomes (B10K) Project - Family phase.</title>
        <authorList>
            <person name="Zhang G."/>
        </authorList>
    </citation>
    <scope>NUCLEOTIDE SEQUENCE [LARGE SCALE GENOMIC DNA]</scope>
    <source>
        <strain evidence="5">B10K-DU-006-20</strain>
        <tissue evidence="5">Mixed tissue sample</tissue>
    </source>
</reference>
<evidence type="ECO:0000313" key="6">
    <source>
        <dbReference type="Proteomes" id="UP000545435"/>
    </source>
</evidence>
<gene>
    <name evidence="5" type="primary">Sdccag3_0</name>
    <name evidence="5" type="ORF">ROSBEN_R15539</name>
</gene>
<protein>
    <recommendedName>
        <fullName evidence="2">Endosome-associated-trafficking regulator 1</fullName>
    </recommendedName>
</protein>
<evidence type="ECO:0000256" key="4">
    <source>
        <dbReference type="SAM" id="Coils"/>
    </source>
</evidence>
<dbReference type="PANTHER" id="PTHR31259:SF3">
    <property type="entry name" value="ENDOSOME-ASSOCIATED-TRAFFICKING REGULATOR 1"/>
    <property type="match status" value="1"/>
</dbReference>
<dbReference type="GO" id="GO:0045724">
    <property type="term" value="P:positive regulation of cilium assembly"/>
    <property type="evidence" value="ECO:0007669"/>
    <property type="project" value="TreeGrafter"/>
</dbReference>
<dbReference type="InterPro" id="IPR026757">
    <property type="entry name" value="ENTR1"/>
</dbReference>
<dbReference type="EMBL" id="VXAI01000264">
    <property type="protein sequence ID" value="NXJ68538.1"/>
    <property type="molecule type" value="Genomic_DNA"/>
</dbReference>
<organism evidence="5 6">
    <name type="scientific">Rostratula benghalensis</name>
    <name type="common">greater painted-snipe</name>
    <dbReference type="NCBI Taxonomy" id="118793"/>
    <lineage>
        <taxon>Eukaryota</taxon>
        <taxon>Metazoa</taxon>
        <taxon>Chordata</taxon>
        <taxon>Craniata</taxon>
        <taxon>Vertebrata</taxon>
        <taxon>Euteleostomi</taxon>
        <taxon>Archelosauria</taxon>
        <taxon>Archosauria</taxon>
        <taxon>Dinosauria</taxon>
        <taxon>Saurischia</taxon>
        <taxon>Theropoda</taxon>
        <taxon>Coelurosauria</taxon>
        <taxon>Aves</taxon>
        <taxon>Neognathae</taxon>
        <taxon>Neoaves</taxon>
        <taxon>Charadriiformes</taxon>
        <taxon>Rostratulidae</taxon>
        <taxon>Rostratula</taxon>
    </lineage>
</organism>
<comment type="similarity">
    <text evidence="1">Belongs to the ENTR1 family.</text>
</comment>
<dbReference type="GO" id="GO:0030496">
    <property type="term" value="C:midbody"/>
    <property type="evidence" value="ECO:0007669"/>
    <property type="project" value="TreeGrafter"/>
</dbReference>
<comment type="caution">
    <text evidence="5">The sequence shown here is derived from an EMBL/GenBank/DDBJ whole genome shotgun (WGS) entry which is preliminary data.</text>
</comment>
<dbReference type="GO" id="GO:1903566">
    <property type="term" value="P:positive regulation of protein localization to cilium"/>
    <property type="evidence" value="ECO:0007669"/>
    <property type="project" value="TreeGrafter"/>
</dbReference>
<keyword evidence="6" id="KW-1185">Reference proteome</keyword>
<evidence type="ECO:0000256" key="3">
    <source>
        <dbReference type="ARBA" id="ARBA00023054"/>
    </source>
</evidence>
<accession>A0A7L0DA00</accession>
<proteinExistence type="inferred from homology"/>
<evidence type="ECO:0000256" key="2">
    <source>
        <dbReference type="ARBA" id="ARBA00016007"/>
    </source>
</evidence>
<sequence length="111" mass="12186">FVQQTKWNLQVMTQRALEAESNVEELKQEISVLQAELESSKVNSEDLKAGQISDLGAVKHNIDFALENLHKIIAGANLSIRQLALGAESLHFVAEVLESTGKISEAEGEKE</sequence>
<dbReference type="GO" id="GO:0005769">
    <property type="term" value="C:early endosome"/>
    <property type="evidence" value="ECO:0007669"/>
    <property type="project" value="TreeGrafter"/>
</dbReference>